<organism evidence="1 2">
    <name type="scientific">Coemansia nantahalensis</name>
    <dbReference type="NCBI Taxonomy" id="2789366"/>
    <lineage>
        <taxon>Eukaryota</taxon>
        <taxon>Fungi</taxon>
        <taxon>Fungi incertae sedis</taxon>
        <taxon>Zoopagomycota</taxon>
        <taxon>Kickxellomycotina</taxon>
        <taxon>Kickxellomycetes</taxon>
        <taxon>Kickxellales</taxon>
        <taxon>Kickxellaceae</taxon>
        <taxon>Coemansia</taxon>
    </lineage>
</organism>
<accession>A0ACC1JLM6</accession>
<evidence type="ECO:0000313" key="1">
    <source>
        <dbReference type="EMBL" id="KAJ2762240.1"/>
    </source>
</evidence>
<comment type="caution">
    <text evidence="1">The sequence shown here is derived from an EMBL/GenBank/DDBJ whole genome shotgun (WGS) entry which is preliminary data.</text>
</comment>
<evidence type="ECO:0000313" key="2">
    <source>
        <dbReference type="Proteomes" id="UP001140234"/>
    </source>
</evidence>
<protein>
    <submittedName>
        <fullName evidence="1">Uncharacterized protein</fullName>
    </submittedName>
</protein>
<sequence>QRRRRGAGWSRAAATRGCGALRSLGSPRSSRAACGSCCRASTRARPRLTSGRRTAAHGPGAAPQR</sequence>
<feature type="non-terminal residue" evidence="1">
    <location>
        <position position="1"/>
    </location>
</feature>
<feature type="non-terminal residue" evidence="1">
    <location>
        <position position="65"/>
    </location>
</feature>
<reference evidence="1" key="1">
    <citation type="submission" date="2022-07" db="EMBL/GenBank/DDBJ databases">
        <title>Phylogenomic reconstructions and comparative analyses of Kickxellomycotina fungi.</title>
        <authorList>
            <person name="Reynolds N.K."/>
            <person name="Stajich J.E."/>
            <person name="Barry K."/>
            <person name="Grigoriev I.V."/>
            <person name="Crous P."/>
            <person name="Smith M.E."/>
        </authorList>
    </citation>
    <scope>NUCLEOTIDE SEQUENCE</scope>
    <source>
        <strain evidence="1">CBS 109366</strain>
    </source>
</reference>
<dbReference type="Proteomes" id="UP001140234">
    <property type="component" value="Unassembled WGS sequence"/>
</dbReference>
<name>A0ACC1JLM6_9FUNG</name>
<gene>
    <name evidence="1" type="ORF">IWQ57_005845</name>
</gene>
<dbReference type="EMBL" id="JANBUJ010003022">
    <property type="protein sequence ID" value="KAJ2762240.1"/>
    <property type="molecule type" value="Genomic_DNA"/>
</dbReference>
<proteinExistence type="predicted"/>
<keyword evidence="2" id="KW-1185">Reference proteome</keyword>